<accession>A0AAE1X146</accession>
<dbReference type="EMBL" id="JACGWL010000005">
    <property type="protein sequence ID" value="KAK4403018.1"/>
    <property type="molecule type" value="Genomic_DNA"/>
</dbReference>
<evidence type="ECO:0000313" key="2">
    <source>
        <dbReference type="Proteomes" id="UP001289374"/>
    </source>
</evidence>
<dbReference type="Proteomes" id="UP001289374">
    <property type="component" value="Unassembled WGS sequence"/>
</dbReference>
<name>A0AAE1X146_9LAMI</name>
<reference evidence="1" key="1">
    <citation type="submission" date="2020-06" db="EMBL/GenBank/DDBJ databases">
        <authorList>
            <person name="Li T."/>
            <person name="Hu X."/>
            <person name="Zhang T."/>
            <person name="Song X."/>
            <person name="Zhang H."/>
            <person name="Dai N."/>
            <person name="Sheng W."/>
            <person name="Hou X."/>
            <person name="Wei L."/>
        </authorList>
    </citation>
    <scope>NUCLEOTIDE SEQUENCE</scope>
    <source>
        <strain evidence="1">K16</strain>
        <tissue evidence="1">Leaf</tissue>
    </source>
</reference>
<comment type="caution">
    <text evidence="1">The sequence shown here is derived from an EMBL/GenBank/DDBJ whole genome shotgun (WGS) entry which is preliminary data.</text>
</comment>
<evidence type="ECO:0000313" key="1">
    <source>
        <dbReference type="EMBL" id="KAK4403018.1"/>
    </source>
</evidence>
<reference evidence="1" key="2">
    <citation type="journal article" date="2024" name="Plant">
        <title>Genomic evolution and insights into agronomic trait innovations of Sesamum species.</title>
        <authorList>
            <person name="Miao H."/>
            <person name="Wang L."/>
            <person name="Qu L."/>
            <person name="Liu H."/>
            <person name="Sun Y."/>
            <person name="Le M."/>
            <person name="Wang Q."/>
            <person name="Wei S."/>
            <person name="Zheng Y."/>
            <person name="Lin W."/>
            <person name="Duan Y."/>
            <person name="Cao H."/>
            <person name="Xiong S."/>
            <person name="Wang X."/>
            <person name="Wei L."/>
            <person name="Li C."/>
            <person name="Ma Q."/>
            <person name="Ju M."/>
            <person name="Zhao R."/>
            <person name="Li G."/>
            <person name="Mu C."/>
            <person name="Tian Q."/>
            <person name="Mei H."/>
            <person name="Zhang T."/>
            <person name="Gao T."/>
            <person name="Zhang H."/>
        </authorList>
    </citation>
    <scope>NUCLEOTIDE SEQUENCE</scope>
    <source>
        <strain evidence="1">K16</strain>
    </source>
</reference>
<dbReference type="PANTHER" id="PTHR10775:SF185">
    <property type="entry name" value="OS08G0208400 PROTEIN"/>
    <property type="match status" value="1"/>
</dbReference>
<dbReference type="AlphaFoldDB" id="A0AAE1X146"/>
<sequence>MCHPSDAEAWKHFDWMYPDFAKESRNIRLGLCTDGFTLHCQYGHTYSCWPVIIMSYNLFPVDRRDVRPYDHATDSAFIMQATLMWTVNNLPAYRMASRWSTAGVMGCPICMDDIRAFHLQHGDQILDRVANISPAIEMPLSLPDGYDSDHKWTKKNLFWNLPCWSTLLIRQP</sequence>
<organism evidence="1 2">
    <name type="scientific">Sesamum angolense</name>
    <dbReference type="NCBI Taxonomy" id="2727404"/>
    <lineage>
        <taxon>Eukaryota</taxon>
        <taxon>Viridiplantae</taxon>
        <taxon>Streptophyta</taxon>
        <taxon>Embryophyta</taxon>
        <taxon>Tracheophyta</taxon>
        <taxon>Spermatophyta</taxon>
        <taxon>Magnoliopsida</taxon>
        <taxon>eudicotyledons</taxon>
        <taxon>Gunneridae</taxon>
        <taxon>Pentapetalae</taxon>
        <taxon>asterids</taxon>
        <taxon>lamiids</taxon>
        <taxon>Lamiales</taxon>
        <taxon>Pedaliaceae</taxon>
        <taxon>Sesamum</taxon>
    </lineage>
</organism>
<dbReference type="Pfam" id="PF02992">
    <property type="entry name" value="Transposase_21"/>
    <property type="match status" value="2"/>
</dbReference>
<protein>
    <submittedName>
        <fullName evidence="1">Uncharacterized protein</fullName>
    </submittedName>
</protein>
<dbReference type="PANTHER" id="PTHR10775">
    <property type="entry name" value="OS08G0208400 PROTEIN"/>
    <property type="match status" value="1"/>
</dbReference>
<gene>
    <name evidence="1" type="ORF">Sango_1042500</name>
</gene>
<proteinExistence type="predicted"/>
<keyword evidence="2" id="KW-1185">Reference proteome</keyword>
<dbReference type="InterPro" id="IPR004242">
    <property type="entry name" value="Transposase_21"/>
</dbReference>